<gene>
    <name evidence="2" type="ORF">ACFSUO_04375</name>
</gene>
<evidence type="ECO:0000256" key="1">
    <source>
        <dbReference type="SAM" id="SignalP"/>
    </source>
</evidence>
<comment type="caution">
    <text evidence="2">The sequence shown here is derived from an EMBL/GenBank/DDBJ whole genome shotgun (WGS) entry which is preliminary data.</text>
</comment>
<proteinExistence type="predicted"/>
<dbReference type="Proteomes" id="UP001597502">
    <property type="component" value="Unassembled WGS sequence"/>
</dbReference>
<organism evidence="2 3">
    <name type="scientific">Lentibacillus juripiscarius</name>
    <dbReference type="NCBI Taxonomy" id="257446"/>
    <lineage>
        <taxon>Bacteria</taxon>
        <taxon>Bacillati</taxon>
        <taxon>Bacillota</taxon>
        <taxon>Bacilli</taxon>
        <taxon>Bacillales</taxon>
        <taxon>Bacillaceae</taxon>
        <taxon>Lentibacillus</taxon>
    </lineage>
</organism>
<sequence length="46" mass="4960">MKKLMATFALGTLLVAGFTAVQDKPVDSAMEWEPTVLSVGKDVSLY</sequence>
<reference evidence="3" key="1">
    <citation type="journal article" date="2019" name="Int. J. Syst. Evol. Microbiol.">
        <title>The Global Catalogue of Microorganisms (GCM) 10K type strain sequencing project: providing services to taxonomists for standard genome sequencing and annotation.</title>
        <authorList>
            <consortium name="The Broad Institute Genomics Platform"/>
            <consortium name="The Broad Institute Genome Sequencing Center for Infectious Disease"/>
            <person name="Wu L."/>
            <person name="Ma J."/>
        </authorList>
    </citation>
    <scope>NUCLEOTIDE SEQUENCE [LARGE SCALE GENOMIC DNA]</scope>
    <source>
        <strain evidence="3">TISTR 1535</strain>
    </source>
</reference>
<dbReference type="RefSeq" id="WP_382391464.1">
    <property type="nucleotide sequence ID" value="NZ_JBHUNA010000007.1"/>
</dbReference>
<feature type="chain" id="PRO_5045262049" evidence="1">
    <location>
        <begin position="22"/>
        <end position="46"/>
    </location>
</feature>
<dbReference type="EMBL" id="JBHUNA010000007">
    <property type="protein sequence ID" value="MFD2760209.1"/>
    <property type="molecule type" value="Genomic_DNA"/>
</dbReference>
<evidence type="ECO:0000313" key="3">
    <source>
        <dbReference type="Proteomes" id="UP001597502"/>
    </source>
</evidence>
<evidence type="ECO:0000313" key="2">
    <source>
        <dbReference type="EMBL" id="MFD2760209.1"/>
    </source>
</evidence>
<keyword evidence="1" id="KW-0732">Signal</keyword>
<keyword evidence="3" id="KW-1185">Reference proteome</keyword>
<feature type="signal peptide" evidence="1">
    <location>
        <begin position="1"/>
        <end position="21"/>
    </location>
</feature>
<accession>A0ABW5V5U6</accession>
<protein>
    <submittedName>
        <fullName evidence="2">Uncharacterized protein</fullName>
    </submittedName>
</protein>
<name>A0ABW5V5U6_9BACI</name>